<proteinExistence type="predicted"/>
<evidence type="ECO:0000256" key="1">
    <source>
        <dbReference type="SAM" id="MobiDB-lite"/>
    </source>
</evidence>
<name>A0A0F9IXC1_9ZZZZ</name>
<feature type="region of interest" description="Disordered" evidence="1">
    <location>
        <begin position="1"/>
        <end position="30"/>
    </location>
</feature>
<dbReference type="AlphaFoldDB" id="A0A0F9IXC1"/>
<reference evidence="2" key="1">
    <citation type="journal article" date="2015" name="Nature">
        <title>Complex archaea that bridge the gap between prokaryotes and eukaryotes.</title>
        <authorList>
            <person name="Spang A."/>
            <person name="Saw J.H."/>
            <person name="Jorgensen S.L."/>
            <person name="Zaremba-Niedzwiedzka K."/>
            <person name="Martijn J."/>
            <person name="Lind A.E."/>
            <person name="van Eijk R."/>
            <person name="Schleper C."/>
            <person name="Guy L."/>
            <person name="Ettema T.J."/>
        </authorList>
    </citation>
    <scope>NUCLEOTIDE SEQUENCE</scope>
</reference>
<comment type="caution">
    <text evidence="2">The sequence shown here is derived from an EMBL/GenBank/DDBJ whole genome shotgun (WGS) entry which is preliminary data.</text>
</comment>
<organism evidence="2">
    <name type="scientific">marine sediment metagenome</name>
    <dbReference type="NCBI Taxonomy" id="412755"/>
    <lineage>
        <taxon>unclassified sequences</taxon>
        <taxon>metagenomes</taxon>
        <taxon>ecological metagenomes</taxon>
    </lineage>
</organism>
<sequence length="30" mass="3187">MGHFIRPKGSNKDATTGSKTNLKAEDIGVI</sequence>
<feature type="compositionally biased region" description="Polar residues" evidence="1">
    <location>
        <begin position="12"/>
        <end position="21"/>
    </location>
</feature>
<accession>A0A0F9IXC1</accession>
<feature type="non-terminal residue" evidence="2">
    <location>
        <position position="30"/>
    </location>
</feature>
<gene>
    <name evidence="2" type="ORF">LCGC14_1891840</name>
</gene>
<dbReference type="EMBL" id="LAZR01019660">
    <property type="protein sequence ID" value="KKL91717.1"/>
    <property type="molecule type" value="Genomic_DNA"/>
</dbReference>
<evidence type="ECO:0000313" key="2">
    <source>
        <dbReference type="EMBL" id="KKL91717.1"/>
    </source>
</evidence>
<protein>
    <submittedName>
        <fullName evidence="2">Uncharacterized protein</fullName>
    </submittedName>
</protein>